<dbReference type="AlphaFoldDB" id="A0A328CYA2"/>
<dbReference type="InterPro" id="IPR046431">
    <property type="entry name" value="FAF_dom"/>
</dbReference>
<dbReference type="PANTHER" id="PTHR33155">
    <property type="entry name" value="FANTASTIC FOUR-LIKE PROTEIN (DUF3049)"/>
    <property type="match status" value="1"/>
</dbReference>
<evidence type="ECO:0000313" key="5">
    <source>
        <dbReference type="Proteomes" id="UP000249390"/>
    </source>
</evidence>
<feature type="region of interest" description="Disordered" evidence="2">
    <location>
        <begin position="1"/>
        <end position="63"/>
    </location>
</feature>
<feature type="region of interest" description="Disordered" evidence="2">
    <location>
        <begin position="221"/>
        <end position="260"/>
    </location>
</feature>
<dbReference type="Pfam" id="PF11250">
    <property type="entry name" value="FAF"/>
    <property type="match status" value="1"/>
</dbReference>
<feature type="compositionally biased region" description="Low complexity" evidence="2">
    <location>
        <begin position="8"/>
        <end position="25"/>
    </location>
</feature>
<dbReference type="InterPro" id="IPR021410">
    <property type="entry name" value="FAF"/>
</dbReference>
<evidence type="ECO:0000259" key="3">
    <source>
        <dbReference type="Pfam" id="PF11250"/>
    </source>
</evidence>
<dbReference type="EMBL" id="NQVE01000209">
    <property type="protein sequence ID" value="RAL38457.1"/>
    <property type="molecule type" value="Genomic_DNA"/>
</dbReference>
<name>A0A328CYA2_9ASTE</name>
<feature type="compositionally biased region" description="Acidic residues" evidence="2">
    <location>
        <begin position="246"/>
        <end position="257"/>
    </location>
</feature>
<dbReference type="Proteomes" id="UP000249390">
    <property type="component" value="Unassembled WGS sequence"/>
</dbReference>
<protein>
    <recommendedName>
        <fullName evidence="3">FAF domain-containing protein</fullName>
    </recommendedName>
</protein>
<accession>A0A328CYA2</accession>
<evidence type="ECO:0000313" key="4">
    <source>
        <dbReference type="EMBL" id="RAL38457.1"/>
    </source>
</evidence>
<comment type="similarity">
    <text evidence="1">Belongs to the fantastic four family.</text>
</comment>
<reference evidence="4 5" key="1">
    <citation type="submission" date="2018-06" db="EMBL/GenBank/DDBJ databases">
        <title>The Genome of Cuscuta australis (Dodder) Provides Insight into the Evolution of Plant Parasitism.</title>
        <authorList>
            <person name="Liu H."/>
        </authorList>
    </citation>
    <scope>NUCLEOTIDE SEQUENCE [LARGE SCALE GENOMIC DNA]</scope>
    <source>
        <strain evidence="5">cv. Yunnan</strain>
        <tissue evidence="4">Vines</tissue>
    </source>
</reference>
<comment type="caution">
    <text evidence="4">The sequence shown here is derived from an EMBL/GenBank/DDBJ whole genome shotgun (WGS) entry which is preliminary data.</text>
</comment>
<feature type="domain" description="FAF" evidence="3">
    <location>
        <begin position="159"/>
        <end position="209"/>
    </location>
</feature>
<organism evidence="4 5">
    <name type="scientific">Cuscuta australis</name>
    <dbReference type="NCBI Taxonomy" id="267555"/>
    <lineage>
        <taxon>Eukaryota</taxon>
        <taxon>Viridiplantae</taxon>
        <taxon>Streptophyta</taxon>
        <taxon>Embryophyta</taxon>
        <taxon>Tracheophyta</taxon>
        <taxon>Spermatophyta</taxon>
        <taxon>Magnoliopsida</taxon>
        <taxon>eudicotyledons</taxon>
        <taxon>Gunneridae</taxon>
        <taxon>Pentapetalae</taxon>
        <taxon>asterids</taxon>
        <taxon>lamiids</taxon>
        <taxon>Solanales</taxon>
        <taxon>Convolvulaceae</taxon>
        <taxon>Cuscuteae</taxon>
        <taxon>Cuscuta</taxon>
        <taxon>Cuscuta subgen. Grammica</taxon>
        <taxon>Cuscuta sect. Cleistogrammica</taxon>
    </lineage>
</organism>
<dbReference type="PANTHER" id="PTHR33155:SF8">
    <property type="entry name" value="PROTEIN FANTASTIC FOUR 1"/>
    <property type="match status" value="1"/>
</dbReference>
<feature type="compositionally biased region" description="Low complexity" evidence="2">
    <location>
        <begin position="134"/>
        <end position="144"/>
    </location>
</feature>
<proteinExistence type="inferred from homology"/>
<evidence type="ECO:0000256" key="2">
    <source>
        <dbReference type="SAM" id="MobiDB-lite"/>
    </source>
</evidence>
<sequence length="311" mass="33681">MPPIVYHNTNNHQQQPNTTTNNDNQLHSSCNAAASGRLRAAHSPWPPRRNPEEHGGWSTLPSQLSPFDAAAEMRPPPRKPAFRKMTEQSLAMCTEILGSETGADIFESDELYSLVVSMDRPAPGSHKQADESFDSSGSRGNDNNNSKKKCYSRGDCNDFPPPLTTMRGPACRRLTCQREGGRLVVAADDVLSRQSFRKVEASSGRLKIFFYTNEGNTSNCSGDNNNYDGGDKDSEADAAGTVGEENMTEEEDGESEAEDRGRLGVDQVEMGMKKCVVAAAAAAGRSCKEGGQGISEIFGIPAHNPKLCLYS</sequence>
<evidence type="ECO:0000256" key="1">
    <source>
        <dbReference type="ARBA" id="ARBA00008690"/>
    </source>
</evidence>
<keyword evidence="5" id="KW-1185">Reference proteome</keyword>
<feature type="region of interest" description="Disordered" evidence="2">
    <location>
        <begin position="121"/>
        <end position="157"/>
    </location>
</feature>
<gene>
    <name evidence="4" type="ORF">DM860_002435</name>
</gene>